<keyword evidence="4 6" id="KW-1133">Transmembrane helix</keyword>
<accession>A0A177A8Z3</accession>
<evidence type="ECO:0000256" key="6">
    <source>
        <dbReference type="SAM" id="Phobius"/>
    </source>
</evidence>
<keyword evidence="3 6" id="KW-0812">Transmembrane</keyword>
<comment type="subcellular location">
    <subcellularLocation>
        <location evidence="1">Membrane</location>
        <topology evidence="1">Multi-pass membrane protein</topology>
    </subcellularLocation>
</comment>
<dbReference type="GO" id="GO:0030134">
    <property type="term" value="C:COPII-coated ER to Golgi transport vesicle"/>
    <property type="evidence" value="ECO:0007669"/>
    <property type="project" value="TreeGrafter"/>
</dbReference>
<dbReference type="AlphaFoldDB" id="A0A177A8Z3"/>
<evidence type="ECO:0000256" key="5">
    <source>
        <dbReference type="ARBA" id="ARBA00023136"/>
    </source>
</evidence>
<feature type="transmembrane region" description="Helical" evidence="6">
    <location>
        <begin position="141"/>
        <end position="160"/>
    </location>
</feature>
<dbReference type="GO" id="GO:0006888">
    <property type="term" value="P:endoplasmic reticulum to Golgi vesicle-mediated transport"/>
    <property type="evidence" value="ECO:0007669"/>
    <property type="project" value="InterPro"/>
</dbReference>
<dbReference type="InterPro" id="IPR007277">
    <property type="entry name" value="Svp26/Tex261"/>
</dbReference>
<dbReference type="PANTHER" id="PTHR13144:SF0">
    <property type="entry name" value="PROTEIN TEX261"/>
    <property type="match status" value="1"/>
</dbReference>
<dbReference type="GO" id="GO:0005789">
    <property type="term" value="C:endoplasmic reticulum membrane"/>
    <property type="evidence" value="ECO:0007669"/>
    <property type="project" value="TreeGrafter"/>
</dbReference>
<dbReference type="eggNOG" id="KOG4136">
    <property type="taxonomic scope" value="Eukaryota"/>
</dbReference>
<sequence>MAHFWILPLVGYLGMALGFGFLTLAIASGLYYLSELVEEHTVIAKRLLTRIIYAVIAIQTLLVLVDGFPKFLSLIGIVSHVVYLGNMRRFPVVKLSDPLFLSSCVLVLINHYYCFAHFSSLPRAPTHSIYDAPTVPTFTEIASYFGICVWLVPFALFVSLSASDNVLPTMGSEAPSGSVGPGDRQKRQGLVKVVVDGFIEWVGNAGNVLGWWKTDRRSSIL</sequence>
<evidence type="ECO:0000256" key="3">
    <source>
        <dbReference type="ARBA" id="ARBA00022692"/>
    </source>
</evidence>
<proteinExistence type="inferred from homology"/>
<gene>
    <name evidence="7" type="primary">SVP26</name>
    <name evidence="7" type="ORF">VC83_04988</name>
</gene>
<dbReference type="GO" id="GO:0097020">
    <property type="term" value="F:COPII receptor activity"/>
    <property type="evidence" value="ECO:0007669"/>
    <property type="project" value="InterPro"/>
</dbReference>
<evidence type="ECO:0000256" key="2">
    <source>
        <dbReference type="ARBA" id="ARBA00008096"/>
    </source>
</evidence>
<dbReference type="GO" id="GO:0000139">
    <property type="term" value="C:Golgi membrane"/>
    <property type="evidence" value="ECO:0007669"/>
    <property type="project" value="TreeGrafter"/>
</dbReference>
<evidence type="ECO:0000256" key="1">
    <source>
        <dbReference type="ARBA" id="ARBA00004141"/>
    </source>
</evidence>
<feature type="transmembrane region" description="Helical" evidence="6">
    <location>
        <begin position="12"/>
        <end position="33"/>
    </location>
</feature>
<feature type="transmembrane region" description="Helical" evidence="6">
    <location>
        <begin position="99"/>
        <end position="121"/>
    </location>
</feature>
<name>A0A177A8Z3_9PEZI</name>
<dbReference type="Proteomes" id="UP000077154">
    <property type="component" value="Unassembled WGS sequence"/>
</dbReference>
<keyword evidence="5 6" id="KW-0472">Membrane</keyword>
<comment type="similarity">
    <text evidence="2">Belongs to the SVP26 family.</text>
</comment>
<evidence type="ECO:0000256" key="4">
    <source>
        <dbReference type="ARBA" id="ARBA00022989"/>
    </source>
</evidence>
<dbReference type="GeneID" id="36288056"/>
<evidence type="ECO:0000313" key="7">
    <source>
        <dbReference type="EMBL" id="OAF58606.1"/>
    </source>
</evidence>
<reference evidence="7" key="1">
    <citation type="submission" date="2016-03" db="EMBL/GenBank/DDBJ databases">
        <title>Updated assembly of Pseudogymnoascus destructans, the fungus causing white-nose syndrome of bats.</title>
        <authorList>
            <person name="Palmer J.M."/>
            <person name="Drees K.P."/>
            <person name="Foster J.T."/>
            <person name="Lindner D.L."/>
        </authorList>
    </citation>
    <scope>NUCLEOTIDE SEQUENCE [LARGE SCALE GENOMIC DNA]</scope>
    <source>
        <strain evidence="7">20631-21</strain>
    </source>
</reference>
<dbReference type="VEuPathDB" id="FungiDB:GMDG_02023"/>
<dbReference type="EMBL" id="KV441396">
    <property type="protein sequence ID" value="OAF58606.1"/>
    <property type="molecule type" value="Genomic_DNA"/>
</dbReference>
<organism evidence="7">
    <name type="scientific">Pseudogymnoascus destructans</name>
    <dbReference type="NCBI Taxonomy" id="655981"/>
    <lineage>
        <taxon>Eukaryota</taxon>
        <taxon>Fungi</taxon>
        <taxon>Dikarya</taxon>
        <taxon>Ascomycota</taxon>
        <taxon>Pezizomycotina</taxon>
        <taxon>Leotiomycetes</taxon>
        <taxon>Thelebolales</taxon>
        <taxon>Thelebolaceae</taxon>
        <taxon>Pseudogymnoascus</taxon>
    </lineage>
</organism>
<dbReference type="Pfam" id="PF04148">
    <property type="entry name" value="Erv26"/>
    <property type="match status" value="1"/>
</dbReference>
<dbReference type="OrthoDB" id="28257at2759"/>
<dbReference type="PANTHER" id="PTHR13144">
    <property type="entry name" value="TEX261 PROTEIN"/>
    <property type="match status" value="1"/>
</dbReference>
<protein>
    <submittedName>
        <fullName evidence="7">Erv26 super</fullName>
    </submittedName>
</protein>
<dbReference type="RefSeq" id="XP_024323891.1">
    <property type="nucleotide sequence ID" value="XM_024468614.1"/>
</dbReference>